<dbReference type="Proteomes" id="UP000199586">
    <property type="component" value="Unassembled WGS sequence"/>
</dbReference>
<sequence>MDLSFPHFDRATELVAWPGDLAALLVGVAARQGASATAIVQAGLPVGDGQVLGQTSFHPAVAALLRAWVAEMAAREVAADAEMGAGANVNDPFTAAGQGMFNALCQNGDVDEIKPGTGAPIEEQ</sequence>
<dbReference type="AlphaFoldDB" id="A0A1I5SCB9"/>
<keyword evidence="2" id="KW-1185">Reference proteome</keyword>
<dbReference type="EMBL" id="FOXP01000005">
    <property type="protein sequence ID" value="SFP68359.1"/>
    <property type="molecule type" value="Genomic_DNA"/>
</dbReference>
<evidence type="ECO:0000313" key="2">
    <source>
        <dbReference type="Proteomes" id="UP000199586"/>
    </source>
</evidence>
<evidence type="ECO:0000313" key="1">
    <source>
        <dbReference type="EMBL" id="SFP68359.1"/>
    </source>
</evidence>
<dbReference type="RefSeq" id="WP_093333041.1">
    <property type="nucleotide sequence ID" value="NZ_FOXP01000005.1"/>
</dbReference>
<name>A0A1I5SCB9_9SPHN</name>
<organism evidence="1 2">
    <name type="scientific">Sphingomonas rubra</name>
    <dbReference type="NCBI Taxonomy" id="634430"/>
    <lineage>
        <taxon>Bacteria</taxon>
        <taxon>Pseudomonadati</taxon>
        <taxon>Pseudomonadota</taxon>
        <taxon>Alphaproteobacteria</taxon>
        <taxon>Sphingomonadales</taxon>
        <taxon>Sphingomonadaceae</taxon>
        <taxon>Sphingomonas</taxon>
    </lineage>
</organism>
<gene>
    <name evidence="1" type="ORF">SAMN04488241_105131</name>
</gene>
<protein>
    <submittedName>
        <fullName evidence="1">Uncharacterized protein</fullName>
    </submittedName>
</protein>
<dbReference type="STRING" id="634430.SAMN04488241_105131"/>
<proteinExistence type="predicted"/>
<accession>A0A1I5SCB9</accession>
<reference evidence="1 2" key="1">
    <citation type="submission" date="2016-10" db="EMBL/GenBank/DDBJ databases">
        <authorList>
            <person name="de Groot N.N."/>
        </authorList>
    </citation>
    <scope>NUCLEOTIDE SEQUENCE [LARGE SCALE GENOMIC DNA]</scope>
    <source>
        <strain evidence="1 2">CGMCC 1.9113</strain>
    </source>
</reference>